<accession>A0A6C2TWU7</accession>
<dbReference type="Pfam" id="PF07963">
    <property type="entry name" value="N_methyl"/>
    <property type="match status" value="1"/>
</dbReference>
<keyword evidence="3" id="KW-1185">Reference proteome</keyword>
<sequence>MANANNRSGFTLMELVVSISILALMALMLAHIFSASDRAVNQGKDQAMLDDAARRLLDYVEQDIGQALIRSNVAFRVHQDDAALELDSLYFVSTGARRQLEGILRDTAPMRWKADAAGTWHHWLTIEAPYEGVDANTIDNVVRMSDYYHSAPGQKSIDFRAAHAMGGENGEITSTSIDYTQPLLGNIADHAVLTTFQIAVNGDDAWTGGSPDGLPDPDDLPRFVDVTIGLVPSTTMEKAMQLFNAATPLRGRDLVAENERVYSRRIFMPNRGVERLSY</sequence>
<gene>
    <name evidence="2" type="ORF">PDESU_00623</name>
</gene>
<evidence type="ECO:0000256" key="1">
    <source>
        <dbReference type="SAM" id="Phobius"/>
    </source>
</evidence>
<dbReference type="Proteomes" id="UP000366872">
    <property type="component" value="Unassembled WGS sequence"/>
</dbReference>
<keyword evidence="1" id="KW-0812">Transmembrane</keyword>
<keyword evidence="1" id="KW-0472">Membrane</keyword>
<evidence type="ECO:0000313" key="3">
    <source>
        <dbReference type="Proteomes" id="UP000366872"/>
    </source>
</evidence>
<dbReference type="EMBL" id="CAAHFG010000001">
    <property type="protein sequence ID" value="VGO12073.1"/>
    <property type="molecule type" value="Genomic_DNA"/>
</dbReference>
<dbReference type="AlphaFoldDB" id="A0A6C2TWU7"/>
<keyword evidence="1" id="KW-1133">Transmembrane helix</keyword>
<protein>
    <recommendedName>
        <fullName evidence="4">Type II secretion system protein J</fullName>
    </recommendedName>
</protein>
<evidence type="ECO:0008006" key="4">
    <source>
        <dbReference type="Google" id="ProtNLM"/>
    </source>
</evidence>
<dbReference type="RefSeq" id="WP_136077773.1">
    <property type="nucleotide sequence ID" value="NZ_CAAHFG010000001.1"/>
</dbReference>
<dbReference type="InterPro" id="IPR012902">
    <property type="entry name" value="N_methyl_site"/>
</dbReference>
<dbReference type="NCBIfam" id="TIGR02532">
    <property type="entry name" value="IV_pilin_GFxxxE"/>
    <property type="match status" value="1"/>
</dbReference>
<feature type="transmembrane region" description="Helical" evidence="1">
    <location>
        <begin position="12"/>
        <end position="33"/>
    </location>
</feature>
<reference evidence="2 3" key="1">
    <citation type="submission" date="2019-04" db="EMBL/GenBank/DDBJ databases">
        <authorList>
            <person name="Van Vliet M D."/>
        </authorList>
    </citation>
    <scope>NUCLEOTIDE SEQUENCE [LARGE SCALE GENOMIC DNA]</scope>
    <source>
        <strain evidence="2 3">F1</strain>
    </source>
</reference>
<organism evidence="2 3">
    <name type="scientific">Pontiella desulfatans</name>
    <dbReference type="NCBI Taxonomy" id="2750659"/>
    <lineage>
        <taxon>Bacteria</taxon>
        <taxon>Pseudomonadati</taxon>
        <taxon>Kiritimatiellota</taxon>
        <taxon>Kiritimatiellia</taxon>
        <taxon>Kiritimatiellales</taxon>
        <taxon>Pontiellaceae</taxon>
        <taxon>Pontiella</taxon>
    </lineage>
</organism>
<name>A0A6C2TWU7_PONDE</name>
<proteinExistence type="predicted"/>
<evidence type="ECO:0000313" key="2">
    <source>
        <dbReference type="EMBL" id="VGO12073.1"/>
    </source>
</evidence>